<dbReference type="GeneID" id="115466463"/>
<dbReference type="FunFam" id="3.30.160.60:FF:001954">
    <property type="entry name" value="Zinc finger protein 787"/>
    <property type="match status" value="1"/>
</dbReference>
<keyword evidence="10" id="KW-0539">Nucleus</keyword>
<dbReference type="SMART" id="SM00355">
    <property type="entry name" value="ZnF_C2H2"/>
    <property type="match status" value="10"/>
</dbReference>
<dbReference type="CDD" id="cd07765">
    <property type="entry name" value="KRAB_A-box"/>
    <property type="match status" value="1"/>
</dbReference>
<protein>
    <submittedName>
        <fullName evidence="16">Zinc finger protein 135-like</fullName>
    </submittedName>
</protein>
<evidence type="ECO:0000256" key="5">
    <source>
        <dbReference type="ARBA" id="ARBA00022771"/>
    </source>
</evidence>
<dbReference type="InterPro" id="IPR036051">
    <property type="entry name" value="KRAB_dom_sf"/>
</dbReference>
<evidence type="ECO:0000256" key="7">
    <source>
        <dbReference type="ARBA" id="ARBA00023015"/>
    </source>
</evidence>
<feature type="region of interest" description="Disordered" evidence="12">
    <location>
        <begin position="100"/>
        <end position="127"/>
    </location>
</feature>
<feature type="domain" description="KRAB" evidence="14">
    <location>
        <begin position="11"/>
        <end position="82"/>
    </location>
</feature>
<evidence type="ECO:0000259" key="14">
    <source>
        <dbReference type="PROSITE" id="PS50805"/>
    </source>
</evidence>
<keyword evidence="8" id="KW-0238">DNA-binding</keyword>
<dbReference type="FunFam" id="3.30.160.60:FF:001949">
    <property type="entry name" value="zinc finger protein 62 homolog isoform X2"/>
    <property type="match status" value="1"/>
</dbReference>
<dbReference type="GO" id="GO:0001227">
    <property type="term" value="F:DNA-binding transcription repressor activity, RNA polymerase II-specific"/>
    <property type="evidence" value="ECO:0007669"/>
    <property type="project" value="TreeGrafter"/>
</dbReference>
<feature type="domain" description="C2H2-type" evidence="13">
    <location>
        <begin position="603"/>
        <end position="630"/>
    </location>
</feature>
<dbReference type="InterPro" id="IPR001909">
    <property type="entry name" value="KRAB"/>
</dbReference>
<evidence type="ECO:0000256" key="6">
    <source>
        <dbReference type="ARBA" id="ARBA00022833"/>
    </source>
</evidence>
<dbReference type="InterPro" id="IPR036236">
    <property type="entry name" value="Znf_C2H2_sf"/>
</dbReference>
<feature type="domain" description="C2H2-type" evidence="13">
    <location>
        <begin position="631"/>
        <end position="658"/>
    </location>
</feature>
<dbReference type="GO" id="GO:0005654">
    <property type="term" value="C:nucleoplasm"/>
    <property type="evidence" value="ECO:0007669"/>
    <property type="project" value="TreeGrafter"/>
</dbReference>
<keyword evidence="7" id="KW-0805">Transcription regulation</keyword>
<keyword evidence="3" id="KW-0479">Metal-binding</keyword>
<feature type="domain" description="C2H2-type" evidence="13">
    <location>
        <begin position="369"/>
        <end position="396"/>
    </location>
</feature>
<evidence type="ECO:0000256" key="4">
    <source>
        <dbReference type="ARBA" id="ARBA00022737"/>
    </source>
</evidence>
<evidence type="ECO:0000256" key="12">
    <source>
        <dbReference type="SAM" id="MobiDB-lite"/>
    </source>
</evidence>
<dbReference type="SMART" id="SM00349">
    <property type="entry name" value="KRAB"/>
    <property type="match status" value="1"/>
</dbReference>
<feature type="domain" description="C2H2-type" evidence="13">
    <location>
        <begin position="424"/>
        <end position="451"/>
    </location>
</feature>
<sequence>MSVLVSEPASVTFSDVAAYFWEAEWDVLGEWQKDLYRKVIKEIHGILMSLGYSIVNPDVIFRIKQREEKYFSQHYDWKEKENNDNPSVSHPVVTSVFSLSVKQEEEPPTTGRPEPGATEQVHPSANGCPSIGPDILIRIKQEGFGAEHQECEERGSTNFRVPCSPGYSSACSVRPLKIEEPCVSNPPEEEEEIIRIITAEDGSRDDCEMQREEWKHRDLSTHSLCSSADYEGSVSRVTLPMVDGREQKGERPDAWSECARNFNCSSNFVQPQRLHERETSFRYSECGKSFGTQSHSIEYQRMPSNFVLQQDSKNGDHLISEYDKITLLLAQSRNDPQRKPFKCTECEKSFAYRSTLKVHKRVHTGEKLFTCSECDKCFSQIGNLRQHKITHLGEKFKCSECDKSYNYISCLRRHERSHRGYRPFTCSHCNKCFSELRNLKQHEMTHTGEKPFKCSECDEYFRYIFSLRRHERIHARGTPFKCSECDKCFSQVSNLRRHELTHKEEKPFNCSESDISFGQISNLTQLDATFVEENPTCLEKLSRQKPYKCFECDKCFSQLGNLRQHEMTHTGERPYQCSQCDKRFIQLGNMRQHEMTHMEGKPFKCTECAESFSYISSLRRHERIHARGTPFRCTECDKCFSYVSSLLRHEKIHTKGTPGAFLFPPIESSMEENQTAVKENETRTALQIEVLVPNDCSV</sequence>
<feature type="domain" description="C2H2-type" evidence="13">
    <location>
        <begin position="452"/>
        <end position="479"/>
    </location>
</feature>
<keyword evidence="15" id="KW-1185">Reference proteome</keyword>
<dbReference type="OrthoDB" id="654211at2759"/>
<dbReference type="FunFam" id="3.30.160.60:FF:000710">
    <property type="entry name" value="Zinc finger protein 768"/>
    <property type="match status" value="1"/>
</dbReference>
<evidence type="ECO:0000256" key="3">
    <source>
        <dbReference type="ARBA" id="ARBA00022723"/>
    </source>
</evidence>
<evidence type="ECO:0000256" key="2">
    <source>
        <dbReference type="ARBA" id="ARBA00006991"/>
    </source>
</evidence>
<dbReference type="SUPFAM" id="SSF57667">
    <property type="entry name" value="beta-beta-alpha zinc fingers"/>
    <property type="match status" value="7"/>
</dbReference>
<proteinExistence type="inferred from homology"/>
<evidence type="ECO:0000313" key="15">
    <source>
        <dbReference type="Proteomes" id="UP000515156"/>
    </source>
</evidence>
<dbReference type="FunFam" id="3.30.160.60:FF:001297">
    <property type="entry name" value="Zinc finger and SCAN domain-containing protein 2"/>
    <property type="match status" value="1"/>
</dbReference>
<keyword evidence="5 11" id="KW-0863">Zinc-finger</keyword>
<keyword evidence="6" id="KW-0862">Zinc</keyword>
<evidence type="ECO:0000256" key="10">
    <source>
        <dbReference type="ARBA" id="ARBA00023242"/>
    </source>
</evidence>
<comment type="similarity">
    <text evidence="2">Belongs to the krueppel C2H2-type zinc-finger protein family.</text>
</comment>
<feature type="compositionally biased region" description="Low complexity" evidence="12">
    <location>
        <begin position="108"/>
        <end position="119"/>
    </location>
</feature>
<accession>A0A6P7XSA5</accession>
<dbReference type="PROSITE" id="PS50805">
    <property type="entry name" value="KRAB"/>
    <property type="match status" value="1"/>
</dbReference>
<comment type="subcellular location">
    <subcellularLocation>
        <location evidence="1">Nucleus</location>
    </subcellularLocation>
</comment>
<keyword evidence="4" id="KW-0677">Repeat</keyword>
<dbReference type="Gene3D" id="6.10.140.140">
    <property type="match status" value="1"/>
</dbReference>
<evidence type="ECO:0000313" key="16">
    <source>
        <dbReference type="RefSeq" id="XP_030053555.1"/>
    </source>
</evidence>
<dbReference type="PROSITE" id="PS00028">
    <property type="entry name" value="ZINC_FINGER_C2H2_1"/>
    <property type="match status" value="10"/>
</dbReference>
<gene>
    <name evidence="16" type="primary">LOC115466463</name>
</gene>
<feature type="domain" description="C2H2-type" evidence="13">
    <location>
        <begin position="341"/>
        <end position="368"/>
    </location>
</feature>
<dbReference type="Pfam" id="PF01352">
    <property type="entry name" value="KRAB"/>
    <property type="match status" value="1"/>
</dbReference>
<evidence type="ECO:0000256" key="1">
    <source>
        <dbReference type="ARBA" id="ARBA00004123"/>
    </source>
</evidence>
<dbReference type="GO" id="GO:0001817">
    <property type="term" value="P:regulation of cytokine production"/>
    <property type="evidence" value="ECO:0007669"/>
    <property type="project" value="TreeGrafter"/>
</dbReference>
<evidence type="ECO:0000256" key="9">
    <source>
        <dbReference type="ARBA" id="ARBA00023163"/>
    </source>
</evidence>
<dbReference type="InParanoid" id="A0A6P7XSA5"/>
<reference evidence="16" key="1">
    <citation type="submission" date="2025-08" db="UniProtKB">
        <authorList>
            <consortium name="RefSeq"/>
        </authorList>
    </citation>
    <scope>IDENTIFICATION</scope>
</reference>
<evidence type="ECO:0000256" key="11">
    <source>
        <dbReference type="PROSITE-ProRule" id="PRU00042"/>
    </source>
</evidence>
<feature type="domain" description="C2H2-type" evidence="13">
    <location>
        <begin position="480"/>
        <end position="507"/>
    </location>
</feature>
<dbReference type="Gene3D" id="3.30.160.60">
    <property type="entry name" value="Classic Zinc Finger"/>
    <property type="match status" value="11"/>
</dbReference>
<dbReference type="PROSITE" id="PS50157">
    <property type="entry name" value="ZINC_FINGER_C2H2_2"/>
    <property type="match status" value="10"/>
</dbReference>
<dbReference type="FunFam" id="3.30.160.60:FF:000624">
    <property type="entry name" value="zinc finger protein 697"/>
    <property type="match status" value="1"/>
</dbReference>
<feature type="domain" description="C2H2-type" evidence="13">
    <location>
        <begin position="396"/>
        <end position="423"/>
    </location>
</feature>
<dbReference type="GO" id="GO:0002682">
    <property type="term" value="P:regulation of immune system process"/>
    <property type="evidence" value="ECO:0007669"/>
    <property type="project" value="TreeGrafter"/>
</dbReference>
<feature type="domain" description="C2H2-type" evidence="13">
    <location>
        <begin position="575"/>
        <end position="602"/>
    </location>
</feature>
<dbReference type="FunFam" id="3.30.160.60:FF:000344">
    <property type="entry name" value="zinc finger protein 90 homolog"/>
    <property type="match status" value="1"/>
</dbReference>
<dbReference type="GO" id="GO:0000978">
    <property type="term" value="F:RNA polymerase II cis-regulatory region sequence-specific DNA binding"/>
    <property type="evidence" value="ECO:0007669"/>
    <property type="project" value="TreeGrafter"/>
</dbReference>
<dbReference type="AlphaFoldDB" id="A0A6P7XSA5"/>
<evidence type="ECO:0000259" key="13">
    <source>
        <dbReference type="PROSITE" id="PS50157"/>
    </source>
</evidence>
<dbReference type="KEGG" id="muo:115466463"/>
<dbReference type="SUPFAM" id="SSF109640">
    <property type="entry name" value="KRAB domain (Kruppel-associated box)"/>
    <property type="match status" value="1"/>
</dbReference>
<organism evidence="15 16">
    <name type="scientific">Microcaecilia unicolor</name>
    <dbReference type="NCBI Taxonomy" id="1415580"/>
    <lineage>
        <taxon>Eukaryota</taxon>
        <taxon>Metazoa</taxon>
        <taxon>Chordata</taxon>
        <taxon>Craniata</taxon>
        <taxon>Vertebrata</taxon>
        <taxon>Euteleostomi</taxon>
        <taxon>Amphibia</taxon>
        <taxon>Gymnophiona</taxon>
        <taxon>Siphonopidae</taxon>
        <taxon>Microcaecilia</taxon>
    </lineage>
</organism>
<dbReference type="PANTHER" id="PTHR24399">
    <property type="entry name" value="ZINC FINGER AND BTB DOMAIN-CONTAINING"/>
    <property type="match status" value="1"/>
</dbReference>
<dbReference type="Proteomes" id="UP000515156">
    <property type="component" value="Chromosome 3"/>
</dbReference>
<dbReference type="PANTHER" id="PTHR24399:SF73">
    <property type="entry name" value="ZINC FINGER PROTEIN 572"/>
    <property type="match status" value="1"/>
</dbReference>
<keyword evidence="9" id="KW-0804">Transcription</keyword>
<dbReference type="FunFam" id="3.30.160.60:FF:000621">
    <property type="entry name" value="FLT3-interacting zinc finger 1"/>
    <property type="match status" value="1"/>
</dbReference>
<dbReference type="FunFam" id="3.30.160.60:FF:000110">
    <property type="entry name" value="Zinc finger protein-like"/>
    <property type="match status" value="1"/>
</dbReference>
<name>A0A6P7XSA5_9AMPH</name>
<feature type="domain" description="C2H2-type" evidence="13">
    <location>
        <begin position="547"/>
        <end position="574"/>
    </location>
</feature>
<evidence type="ECO:0000256" key="8">
    <source>
        <dbReference type="ARBA" id="ARBA00023125"/>
    </source>
</evidence>
<dbReference type="Pfam" id="PF00096">
    <property type="entry name" value="zf-C2H2"/>
    <property type="match status" value="10"/>
</dbReference>
<dbReference type="GO" id="GO:0008270">
    <property type="term" value="F:zinc ion binding"/>
    <property type="evidence" value="ECO:0007669"/>
    <property type="project" value="UniProtKB-KW"/>
</dbReference>
<dbReference type="RefSeq" id="XP_030053555.1">
    <property type="nucleotide sequence ID" value="XM_030197695.1"/>
</dbReference>
<dbReference type="InterPro" id="IPR013087">
    <property type="entry name" value="Znf_C2H2_type"/>
</dbReference>
<dbReference type="FunFam" id="3.30.160.60:FF:000038">
    <property type="entry name" value="Zinc finger protein 624"/>
    <property type="match status" value="1"/>
</dbReference>